<evidence type="ECO:0000313" key="13">
    <source>
        <dbReference type="EMBL" id="OXA52113.1"/>
    </source>
</evidence>
<keyword evidence="7" id="KW-0804">Transcription</keyword>
<organism evidence="13 14">
    <name type="scientific">Folsomia candida</name>
    <name type="common">Springtail</name>
    <dbReference type="NCBI Taxonomy" id="158441"/>
    <lineage>
        <taxon>Eukaryota</taxon>
        <taxon>Metazoa</taxon>
        <taxon>Ecdysozoa</taxon>
        <taxon>Arthropoda</taxon>
        <taxon>Hexapoda</taxon>
        <taxon>Collembola</taxon>
        <taxon>Entomobryomorpha</taxon>
        <taxon>Isotomoidea</taxon>
        <taxon>Isotomidae</taxon>
        <taxon>Proisotominae</taxon>
        <taxon>Folsomia</taxon>
    </lineage>
</organism>
<keyword evidence="6 9" id="KW-0371">Homeobox</keyword>
<keyword evidence="5" id="KW-0805">Transcription regulation</keyword>
<evidence type="ECO:0000256" key="3">
    <source>
        <dbReference type="ARBA" id="ARBA00022473"/>
    </source>
</evidence>
<dbReference type="SMART" id="SM00389">
    <property type="entry name" value="HOX"/>
    <property type="match status" value="3"/>
</dbReference>
<dbReference type="STRING" id="158441.A0A226E3E4"/>
<feature type="region of interest" description="Disordered" evidence="11">
    <location>
        <begin position="551"/>
        <end position="604"/>
    </location>
</feature>
<dbReference type="GO" id="GO:0005634">
    <property type="term" value="C:nucleus"/>
    <property type="evidence" value="ECO:0007669"/>
    <property type="project" value="UniProtKB-SubCell"/>
</dbReference>
<dbReference type="CDD" id="cd00086">
    <property type="entry name" value="homeodomain"/>
    <property type="match status" value="3"/>
</dbReference>
<dbReference type="GO" id="GO:0030154">
    <property type="term" value="P:cell differentiation"/>
    <property type="evidence" value="ECO:0007669"/>
    <property type="project" value="InterPro"/>
</dbReference>
<feature type="compositionally biased region" description="Low complexity" evidence="11">
    <location>
        <begin position="150"/>
        <end position="159"/>
    </location>
</feature>
<dbReference type="InterPro" id="IPR009057">
    <property type="entry name" value="Homeodomain-like_sf"/>
</dbReference>
<dbReference type="InterPro" id="IPR001356">
    <property type="entry name" value="HD"/>
</dbReference>
<dbReference type="PANTHER" id="PTHR21408:SF1">
    <property type="entry name" value="HOMEODOMAIN-ONLY PROTEIN"/>
    <property type="match status" value="1"/>
</dbReference>
<evidence type="ECO:0000256" key="6">
    <source>
        <dbReference type="ARBA" id="ARBA00023155"/>
    </source>
</evidence>
<keyword evidence="14" id="KW-1185">Reference proteome</keyword>
<keyword evidence="4" id="KW-0678">Repressor</keyword>
<proteinExistence type="predicted"/>
<feature type="domain" description="Homeobox" evidence="12">
    <location>
        <begin position="414"/>
        <end position="474"/>
    </location>
</feature>
<evidence type="ECO:0000256" key="10">
    <source>
        <dbReference type="RuleBase" id="RU000682"/>
    </source>
</evidence>
<feature type="region of interest" description="Disordered" evidence="11">
    <location>
        <begin position="119"/>
        <end position="190"/>
    </location>
</feature>
<feature type="compositionally biased region" description="Acidic residues" evidence="11">
    <location>
        <begin position="574"/>
        <end position="586"/>
    </location>
</feature>
<evidence type="ECO:0000256" key="2">
    <source>
        <dbReference type="ARBA" id="ARBA00021327"/>
    </source>
</evidence>
<dbReference type="Proteomes" id="UP000198287">
    <property type="component" value="Unassembled WGS sequence"/>
</dbReference>
<feature type="compositionally biased region" description="Polar residues" evidence="11">
    <location>
        <begin position="19"/>
        <end position="39"/>
    </location>
</feature>
<evidence type="ECO:0000256" key="7">
    <source>
        <dbReference type="ARBA" id="ARBA00023163"/>
    </source>
</evidence>
<evidence type="ECO:0000256" key="5">
    <source>
        <dbReference type="ARBA" id="ARBA00023015"/>
    </source>
</evidence>
<feature type="region of interest" description="Disordered" evidence="11">
    <location>
        <begin position="403"/>
        <end position="425"/>
    </location>
</feature>
<keyword evidence="3" id="KW-0217">Developmental protein</keyword>
<dbReference type="AlphaFoldDB" id="A0A226E3E4"/>
<protein>
    <recommendedName>
        <fullName evidence="2">Homeodomain-only protein</fullName>
    </recommendedName>
</protein>
<evidence type="ECO:0000256" key="8">
    <source>
        <dbReference type="ARBA" id="ARBA00023242"/>
    </source>
</evidence>
<dbReference type="Pfam" id="PF00046">
    <property type="entry name" value="Homeodomain"/>
    <property type="match status" value="2"/>
</dbReference>
<dbReference type="GO" id="GO:0003677">
    <property type="term" value="F:DNA binding"/>
    <property type="evidence" value="ECO:0007669"/>
    <property type="project" value="UniProtKB-UniRule"/>
</dbReference>
<gene>
    <name evidence="13" type="ORF">Fcan01_13210</name>
</gene>
<evidence type="ECO:0000313" key="14">
    <source>
        <dbReference type="Proteomes" id="UP000198287"/>
    </source>
</evidence>
<feature type="region of interest" description="Disordered" evidence="11">
    <location>
        <begin position="252"/>
        <end position="278"/>
    </location>
</feature>
<feature type="DNA-binding region" description="Homeobox" evidence="9">
    <location>
        <begin position="493"/>
        <end position="552"/>
    </location>
</feature>
<sequence length="877" mass="97448">MTGIVPDQHQLQDHENNHIPLNSNDPSRENISLPLNSNDPSRENIPLPLDSNDPNPRSTSEGENPINDSVHPNILAEANCLVKDTPVSNAATTIATTTSQHENRSPITLTSSVANYESDSGEMEIDDGGGNNRQTLENDGADGDAKEIETSSSTAASAAVGDVTLEHKSDETMHTDEGLSQDKNQSINSSDALKLNDKLVVLAEVVPRAEEEEEMPLQRLVENEGNCKPVLSPPIPVSNVQGTHRDLAPSGAATVRNQKRPIASDTRSTVEHANPNPPIEMPIGTLPQFCIFCPASFKKNEDYETHIVLCNPVLANMTNFRKRKCLVCNRTIRHFNVTGLLRHSISCIIMDRSNRLAKEAALNKAQKEAAVEVTNNVEEQNNEITTKADVPKDSDVKLTAGASSIGKSSHVQRNPQSNSQSTYSKEQEEELEDFFLTEQFPAPKQLTLLSKQTGLIYAQVKEWFERKRYRMNLDGTAPATSSHSIRNANKSQSGITSVKYSAQNITILTTFFKKNMHPSTIEVSSLARKTKLRSRDINHWFQISRSKILSREHQHKKVQPPVRSASPSTSNQLLDEDSVDDDNDDEVSSHSSMEEGRTINNKSTIKPVQSFSELSSGLQSIMMEAFKKTPKPAVLDVIHLSQKTGLSTSGVTAWFAKQRKAGSSYGYQNNSPSVLTGNNDGYASKNYDFDEQEEQYHPGNNVKLMTSRQKLAAIKKITCQEIKGILTERKSVIVQILLLFAASGSGIQQALEFECMNLAEALETNNPFTPTQTTYFSEWEDDFVIGMYPEKNDPGWICAVDAFREKILKNWSRVLVFAKFTQCSLEEAAVTILKLTLTRGQKDIDVQWEMLHLFSQLETTVTYNYPDEELYDIDSSD</sequence>
<feature type="domain" description="Homeobox" evidence="12">
    <location>
        <begin position="491"/>
        <end position="551"/>
    </location>
</feature>
<dbReference type="GO" id="GO:0006357">
    <property type="term" value="P:regulation of transcription by RNA polymerase II"/>
    <property type="evidence" value="ECO:0007669"/>
    <property type="project" value="TreeGrafter"/>
</dbReference>
<evidence type="ECO:0000256" key="9">
    <source>
        <dbReference type="PROSITE-ProRule" id="PRU00108"/>
    </source>
</evidence>
<keyword evidence="9 10" id="KW-0238">DNA-binding</keyword>
<accession>A0A226E3E4</accession>
<evidence type="ECO:0000259" key="12">
    <source>
        <dbReference type="PROSITE" id="PS50071"/>
    </source>
</evidence>
<dbReference type="PANTHER" id="PTHR21408">
    <property type="entry name" value="HOMEODOMAIN-ONLY PROTEIN"/>
    <property type="match status" value="1"/>
</dbReference>
<reference evidence="13 14" key="1">
    <citation type="submission" date="2015-12" db="EMBL/GenBank/DDBJ databases">
        <title>The genome of Folsomia candida.</title>
        <authorList>
            <person name="Faddeeva A."/>
            <person name="Derks M.F."/>
            <person name="Anvar Y."/>
            <person name="Smit S."/>
            <person name="Van Straalen N."/>
            <person name="Roelofs D."/>
        </authorList>
    </citation>
    <scope>NUCLEOTIDE SEQUENCE [LARGE SCALE GENOMIC DNA]</scope>
    <source>
        <strain evidence="13 14">VU population</strain>
        <tissue evidence="13">Whole body</tissue>
    </source>
</reference>
<dbReference type="EMBL" id="LNIX01000007">
    <property type="protein sequence ID" value="OXA52113.1"/>
    <property type="molecule type" value="Genomic_DNA"/>
</dbReference>
<keyword evidence="8 9" id="KW-0539">Nucleus</keyword>
<dbReference type="InterPro" id="IPR039162">
    <property type="entry name" value="HOPX"/>
</dbReference>
<name>A0A226E3E4_FOLCA</name>
<feature type="compositionally biased region" description="Polar residues" evidence="11">
    <location>
        <begin position="52"/>
        <end position="62"/>
    </location>
</feature>
<dbReference type="PROSITE" id="PS50071">
    <property type="entry name" value="HOMEOBOX_2"/>
    <property type="match status" value="2"/>
</dbReference>
<feature type="compositionally biased region" description="Basic and acidic residues" evidence="11">
    <location>
        <begin position="164"/>
        <end position="177"/>
    </location>
</feature>
<evidence type="ECO:0000256" key="1">
    <source>
        <dbReference type="ARBA" id="ARBA00004123"/>
    </source>
</evidence>
<feature type="DNA-binding region" description="Homeobox" evidence="9">
    <location>
        <begin position="416"/>
        <end position="475"/>
    </location>
</feature>
<dbReference type="Gene3D" id="1.10.10.60">
    <property type="entry name" value="Homeodomain-like"/>
    <property type="match status" value="3"/>
</dbReference>
<dbReference type="SUPFAM" id="SSF46689">
    <property type="entry name" value="Homeodomain-like"/>
    <property type="match status" value="3"/>
</dbReference>
<feature type="region of interest" description="Disordered" evidence="11">
    <location>
        <begin position="1"/>
        <end position="70"/>
    </location>
</feature>
<feature type="compositionally biased region" description="Polar residues" evidence="11">
    <location>
        <begin position="181"/>
        <end position="190"/>
    </location>
</feature>
<comment type="subcellular location">
    <subcellularLocation>
        <location evidence="1 9 10">Nucleus</location>
    </subcellularLocation>
</comment>
<evidence type="ECO:0000256" key="11">
    <source>
        <dbReference type="SAM" id="MobiDB-lite"/>
    </source>
</evidence>
<feature type="compositionally biased region" description="Polar residues" evidence="11">
    <location>
        <begin position="403"/>
        <end position="424"/>
    </location>
</feature>
<evidence type="ECO:0000256" key="4">
    <source>
        <dbReference type="ARBA" id="ARBA00022491"/>
    </source>
</evidence>
<comment type="caution">
    <text evidence="13">The sequence shown here is derived from an EMBL/GenBank/DDBJ whole genome shotgun (WGS) entry which is preliminary data.</text>
</comment>